<dbReference type="EMBL" id="JAEHNZ010000003">
    <property type="protein sequence ID" value="MBK0396868.1"/>
    <property type="molecule type" value="Genomic_DNA"/>
</dbReference>
<evidence type="ECO:0000313" key="1">
    <source>
        <dbReference type="EMBL" id="MBK0396868.1"/>
    </source>
</evidence>
<organism evidence="1 2">
    <name type="scientific">Kingella bonacorsii</name>
    <dbReference type="NCBI Taxonomy" id="2796361"/>
    <lineage>
        <taxon>Bacteria</taxon>
        <taxon>Pseudomonadati</taxon>
        <taxon>Pseudomonadota</taxon>
        <taxon>Betaproteobacteria</taxon>
        <taxon>Neisseriales</taxon>
        <taxon>Neisseriaceae</taxon>
        <taxon>Kingella</taxon>
    </lineage>
</organism>
<reference evidence="1 2" key="1">
    <citation type="journal article" date="2021" name="Pathogens">
        <title>Isolation and Characterization of Kingella bonacorsii sp. nov., A Novel Kingella Species Detected in a Stable Periodontitis Subject.</title>
        <authorList>
            <person name="Antezack A."/>
            <person name="Boxberger M."/>
            <person name="Rolland C."/>
            <person name="Monnet-Corti V."/>
            <person name="La Scola B."/>
        </authorList>
    </citation>
    <scope>NUCLEOTIDE SEQUENCE [LARGE SCALE GENOMIC DNA]</scope>
    <source>
        <strain evidence="1 2">Marseille-Q4569</strain>
    </source>
</reference>
<dbReference type="RefSeq" id="WP_200522914.1">
    <property type="nucleotide sequence ID" value="NZ_JAEHNZ010000003.1"/>
</dbReference>
<evidence type="ECO:0000313" key="2">
    <source>
        <dbReference type="Proteomes" id="UP000614058"/>
    </source>
</evidence>
<gene>
    <name evidence="1" type="ORF">JDW22_09855</name>
</gene>
<protein>
    <submittedName>
        <fullName evidence="1">Type IV secretion protein Rhs</fullName>
    </submittedName>
</protein>
<sequence length="170" mass="20015">MPRYLTPAEIALIRPIFRNALDYAAIHIHGRRYLPLQNACTAMSPNGHSYYPRPLYRADFAHGTWQERHLFIHECSHIWQHRLGYPVRRCGVCLALQGGYIAHRAYRYQHLLAGRHDLAQFNMEQQAQIIADFFTQKLQYQHEDAALKRVLQRFLRNPADAGLLPRRMRL</sequence>
<name>A0ABS1BUM9_9NEIS</name>
<keyword evidence="2" id="KW-1185">Reference proteome</keyword>
<proteinExistence type="predicted"/>
<dbReference type="Proteomes" id="UP000614058">
    <property type="component" value="Unassembled WGS sequence"/>
</dbReference>
<accession>A0ABS1BUM9</accession>
<comment type="caution">
    <text evidence="1">The sequence shown here is derived from an EMBL/GenBank/DDBJ whole genome shotgun (WGS) entry which is preliminary data.</text>
</comment>